<dbReference type="EMBL" id="JAVXUP010000244">
    <property type="protein sequence ID" value="KAK3033094.1"/>
    <property type="molecule type" value="Genomic_DNA"/>
</dbReference>
<dbReference type="Pfam" id="PF13679">
    <property type="entry name" value="Methyltransf_32"/>
    <property type="match status" value="1"/>
</dbReference>
<dbReference type="InterPro" id="IPR025714">
    <property type="entry name" value="Methyltranfer_dom"/>
</dbReference>
<evidence type="ECO:0000313" key="2">
    <source>
        <dbReference type="EMBL" id="KAK3033094.1"/>
    </source>
</evidence>
<feature type="domain" description="Methyltransferase" evidence="1">
    <location>
        <begin position="123"/>
        <end position="306"/>
    </location>
</feature>
<dbReference type="Proteomes" id="UP001188597">
    <property type="component" value="Unassembled WGS sequence"/>
</dbReference>
<evidence type="ECO:0000259" key="1">
    <source>
        <dbReference type="Pfam" id="PF13679"/>
    </source>
</evidence>
<protein>
    <recommendedName>
        <fullName evidence="1">Methyltransferase domain-containing protein</fullName>
    </recommendedName>
</protein>
<dbReference type="InterPro" id="IPR052220">
    <property type="entry name" value="METTL25"/>
</dbReference>
<dbReference type="InterPro" id="IPR029063">
    <property type="entry name" value="SAM-dependent_MTases_sf"/>
</dbReference>
<dbReference type="AlphaFoldDB" id="A0AA88WUJ9"/>
<comment type="caution">
    <text evidence="2">The sequence shown here is derived from an EMBL/GenBank/DDBJ whole genome shotgun (WGS) entry which is preliminary data.</text>
</comment>
<gene>
    <name evidence="2" type="ORF">RJ639_036453</name>
</gene>
<reference evidence="2" key="1">
    <citation type="submission" date="2022-12" db="EMBL/GenBank/DDBJ databases">
        <title>Draft genome assemblies for two species of Escallonia (Escalloniales).</title>
        <authorList>
            <person name="Chanderbali A."/>
            <person name="Dervinis C."/>
            <person name="Anghel I."/>
            <person name="Soltis D."/>
            <person name="Soltis P."/>
            <person name="Zapata F."/>
        </authorList>
    </citation>
    <scope>NUCLEOTIDE SEQUENCE</scope>
    <source>
        <strain evidence="2">UCBG64.0493</strain>
        <tissue evidence="2">Leaf</tissue>
    </source>
</reference>
<dbReference type="PANTHER" id="PTHR12496:SF0">
    <property type="entry name" value="METHYLTRANSFERASE DOMAIN-CONTAINING PROTEIN"/>
    <property type="match status" value="1"/>
</dbReference>
<dbReference type="SUPFAM" id="SSF53335">
    <property type="entry name" value="S-adenosyl-L-methionine-dependent methyltransferases"/>
    <property type="match status" value="1"/>
</dbReference>
<accession>A0AA88WUJ9</accession>
<name>A0AA88WUJ9_9ASTE</name>
<evidence type="ECO:0000313" key="3">
    <source>
        <dbReference type="Proteomes" id="UP001188597"/>
    </source>
</evidence>
<keyword evidence="3" id="KW-1185">Reference proteome</keyword>
<organism evidence="2 3">
    <name type="scientific">Escallonia herrerae</name>
    <dbReference type="NCBI Taxonomy" id="1293975"/>
    <lineage>
        <taxon>Eukaryota</taxon>
        <taxon>Viridiplantae</taxon>
        <taxon>Streptophyta</taxon>
        <taxon>Embryophyta</taxon>
        <taxon>Tracheophyta</taxon>
        <taxon>Spermatophyta</taxon>
        <taxon>Magnoliopsida</taxon>
        <taxon>eudicotyledons</taxon>
        <taxon>Gunneridae</taxon>
        <taxon>Pentapetalae</taxon>
        <taxon>asterids</taxon>
        <taxon>campanulids</taxon>
        <taxon>Escalloniales</taxon>
        <taxon>Escalloniaceae</taxon>
        <taxon>Escallonia</taxon>
    </lineage>
</organism>
<proteinExistence type="predicted"/>
<sequence>MAGERKYSCRTAAETLEWINAIIDFIKPYRFFLDAHVVNFFTDKLWEAVDKEWIDCLQTESVENLLLIPSGVVQDHWPTSLKEYVLTLKSLAFSCEQADLKKVLPDLDMTALSTVLTQGMNKKKKHEVEALAAVVSSIARNVGVKTIIDVGAGQGYLAQVLCFQHQLSVIAIDACSHHGRITDARAERMKKHYAAKMRKSRSEDRVLTVPKTVTCRVLSTDTLKALSKSLLENDNVEQTDLIGKGIYEHCRGPSERVAYSDCLPSLLLAGLHACGDLSVTMLRTFLESPEVKAVVSIGCCYNLLSEEGVKDNDSQHGFPVSNGVKSTGLSLGKSSRDLACQSAERWRGLDKDAGVHNFELHAFRAAFQMVLFRYYPETLARSPAIGRQGKALRRKHYPGIVESSVHCEEAAHNPLPLSPQNCKMERTWPHMNGTGKSRGFDLETDAMCDGASSNLIKAGNKYSLFEKFSHSGLGHLGLDHYQDTILTGVWKETEPFAELIGPYWSLRAALGPVLETIILLDRLLFLQERGNLLEAVMIPIFDPTLSPRNVALIAKKF</sequence>
<dbReference type="PANTHER" id="PTHR12496">
    <property type="entry name" value="CGI-41 METHYLTRANSFERASE"/>
    <property type="match status" value="1"/>
</dbReference>